<name>A0A7Y0EQU0_9BIFI</name>
<keyword evidence="2" id="KW-1185">Reference proteome</keyword>
<sequence>MDDKPIVFDTRKHKLPESERLENRRRRAEYYFAQYANGKTFDEIAATVGLTTAHVRNERKWYITNCIPPEQAAEILKRKYQIRKEEAEERRRLRAEQRLNRARHIADELIGGKTIDEVASELGFRRESIYPILHVLDENDPEYAAKYHAAARTHHFGHHLTSRK</sequence>
<evidence type="ECO:0000313" key="1">
    <source>
        <dbReference type="EMBL" id="NMM94690.1"/>
    </source>
</evidence>
<accession>A0A7Y0EQU0</accession>
<dbReference type="EMBL" id="JAAIII010000006">
    <property type="protein sequence ID" value="NMM94690.1"/>
    <property type="molecule type" value="Genomic_DNA"/>
</dbReference>
<proteinExistence type="predicted"/>
<evidence type="ECO:0000313" key="2">
    <source>
        <dbReference type="Proteomes" id="UP000532194"/>
    </source>
</evidence>
<dbReference type="Proteomes" id="UP000532194">
    <property type="component" value="Unassembled WGS sequence"/>
</dbReference>
<comment type="caution">
    <text evidence="1">The sequence shown here is derived from an EMBL/GenBank/DDBJ whole genome shotgun (WGS) entry which is preliminary data.</text>
</comment>
<protein>
    <submittedName>
        <fullName evidence="1">Uncharacterized protein</fullName>
    </submittedName>
</protein>
<dbReference type="RefSeq" id="WP_169172714.1">
    <property type="nucleotide sequence ID" value="NZ_JAAIII010000006.1"/>
</dbReference>
<reference evidence="1 2" key="1">
    <citation type="submission" date="2020-02" db="EMBL/GenBank/DDBJ databases">
        <title>Characterization of phylogenetic diversity of novel bifidobacterial species isolated in Czech ZOOs.</title>
        <authorList>
            <person name="Lugli G.A."/>
            <person name="Vera N.B."/>
            <person name="Ventura M."/>
        </authorList>
    </citation>
    <scope>NUCLEOTIDE SEQUENCE [LARGE SCALE GENOMIC DNA]</scope>
    <source>
        <strain evidence="1 2">DSM 109957</strain>
    </source>
</reference>
<dbReference type="AlphaFoldDB" id="A0A7Y0EQU0"/>
<organism evidence="1 2">
    <name type="scientific">Bifidobacterium oedipodis</name>
    <dbReference type="NCBI Taxonomy" id="2675322"/>
    <lineage>
        <taxon>Bacteria</taxon>
        <taxon>Bacillati</taxon>
        <taxon>Actinomycetota</taxon>
        <taxon>Actinomycetes</taxon>
        <taxon>Bifidobacteriales</taxon>
        <taxon>Bifidobacteriaceae</taxon>
        <taxon>Bifidobacterium</taxon>
    </lineage>
</organism>
<gene>
    <name evidence="1" type="ORF">G1C95_1878</name>
</gene>